<evidence type="ECO:0008006" key="3">
    <source>
        <dbReference type="Google" id="ProtNLM"/>
    </source>
</evidence>
<dbReference type="EMBL" id="MJEA01000017">
    <property type="protein sequence ID" value="OQO68415.1"/>
    <property type="molecule type" value="Genomic_DNA"/>
</dbReference>
<gene>
    <name evidence="1" type="ORF">BH747_12100</name>
</gene>
<reference evidence="1 2" key="1">
    <citation type="journal article" date="2017" name="BMC Microbiol.">
        <title>Comparative genomics of Enterococcus spp. isolated from bovine feces.</title>
        <authorList>
            <person name="Beukers A.G."/>
            <person name="Zaheer R."/>
            <person name="Goji N."/>
            <person name="Amoako K.K."/>
            <person name="Chaves A.V."/>
            <person name="Ward M.P."/>
            <person name="McAllister T.A."/>
        </authorList>
    </citation>
    <scope>NUCLEOTIDE SEQUENCE [LARGE SCALE GENOMIC DNA]</scope>
    <source>
        <strain evidence="1 2">F1129D 143</strain>
    </source>
</reference>
<dbReference type="AlphaFoldDB" id="A0A1V8Y733"/>
<sequence length="66" mass="7238">MNDRHRRVLKLRKQELNAAKKKLEKEYGVSVADAVKAIKIFADAVGSAVEAVGNVFTSIGRNLQGK</sequence>
<accession>A0A1V8Y733</accession>
<comment type="caution">
    <text evidence="1">The sequence shown here is derived from an EMBL/GenBank/DDBJ whole genome shotgun (WGS) entry which is preliminary data.</text>
</comment>
<dbReference type="STRING" id="112904.BH747_12100"/>
<evidence type="ECO:0000313" key="1">
    <source>
        <dbReference type="EMBL" id="OQO68415.1"/>
    </source>
</evidence>
<protein>
    <recommendedName>
        <fullName evidence="3">Toxin PIN</fullName>
    </recommendedName>
</protein>
<organism evidence="1 2">
    <name type="scientific">Enterococcus villorum</name>
    <dbReference type="NCBI Taxonomy" id="112904"/>
    <lineage>
        <taxon>Bacteria</taxon>
        <taxon>Bacillati</taxon>
        <taxon>Bacillota</taxon>
        <taxon>Bacilli</taxon>
        <taxon>Lactobacillales</taxon>
        <taxon>Enterococcaceae</taxon>
        <taxon>Enterococcus</taxon>
    </lineage>
</organism>
<name>A0A1V8Y733_9ENTE</name>
<proteinExistence type="predicted"/>
<evidence type="ECO:0000313" key="2">
    <source>
        <dbReference type="Proteomes" id="UP000192477"/>
    </source>
</evidence>
<dbReference type="RefSeq" id="WP_081184798.1">
    <property type="nucleotide sequence ID" value="NZ_MJEA01000017.1"/>
</dbReference>
<dbReference type="Proteomes" id="UP000192477">
    <property type="component" value="Unassembled WGS sequence"/>
</dbReference>